<dbReference type="AlphaFoldDB" id="A0A8S1WDS4"/>
<reference evidence="1" key="1">
    <citation type="submission" date="2021-01" db="EMBL/GenBank/DDBJ databases">
        <authorList>
            <consortium name="Genoscope - CEA"/>
            <person name="William W."/>
        </authorList>
    </citation>
    <scope>NUCLEOTIDE SEQUENCE</scope>
</reference>
<proteinExistence type="predicted"/>
<protein>
    <submittedName>
        <fullName evidence="1">Uncharacterized protein</fullName>
    </submittedName>
</protein>
<gene>
    <name evidence="1" type="ORF">POCTA_138.1.T0920114</name>
</gene>
<keyword evidence="2" id="KW-1185">Reference proteome</keyword>
<organism evidence="1 2">
    <name type="scientific">Paramecium octaurelia</name>
    <dbReference type="NCBI Taxonomy" id="43137"/>
    <lineage>
        <taxon>Eukaryota</taxon>
        <taxon>Sar</taxon>
        <taxon>Alveolata</taxon>
        <taxon>Ciliophora</taxon>
        <taxon>Intramacronucleata</taxon>
        <taxon>Oligohymenophorea</taxon>
        <taxon>Peniculida</taxon>
        <taxon>Parameciidae</taxon>
        <taxon>Paramecium</taxon>
    </lineage>
</organism>
<name>A0A8S1WDS4_PAROT</name>
<evidence type="ECO:0000313" key="1">
    <source>
        <dbReference type="EMBL" id="CAD8188258.1"/>
    </source>
</evidence>
<sequence length="159" mass="19159">MINKSIQPNRNMVILKNKKQRKLMKSNQKTSIYSKNQQLFQWKKFKELFRNNYQMFNYQQIKQSKLNDIKQKTFDLKQNKQTKIIVSKESIPLQQGKEKKIEFGNRVTINLLTRMSTIQIEEEAKQQSPKFNSNKDPETFTDWVENIYGKQWFAQTTNQ</sequence>
<dbReference type="Proteomes" id="UP000683925">
    <property type="component" value="Unassembled WGS sequence"/>
</dbReference>
<accession>A0A8S1WDS4</accession>
<dbReference type="EMBL" id="CAJJDP010000091">
    <property type="protein sequence ID" value="CAD8188258.1"/>
    <property type="molecule type" value="Genomic_DNA"/>
</dbReference>
<evidence type="ECO:0000313" key="2">
    <source>
        <dbReference type="Proteomes" id="UP000683925"/>
    </source>
</evidence>
<comment type="caution">
    <text evidence="1">The sequence shown here is derived from an EMBL/GenBank/DDBJ whole genome shotgun (WGS) entry which is preliminary data.</text>
</comment>